<dbReference type="AlphaFoldDB" id="A0A150G716"/>
<reference evidence="4" key="1">
    <citation type="journal article" date="2016" name="Nat. Commun.">
        <title>The Gonium pectorale genome demonstrates co-option of cell cycle regulation during the evolution of multicellularity.</title>
        <authorList>
            <person name="Hanschen E.R."/>
            <person name="Marriage T.N."/>
            <person name="Ferris P.J."/>
            <person name="Hamaji T."/>
            <person name="Toyoda A."/>
            <person name="Fujiyama A."/>
            <person name="Neme R."/>
            <person name="Noguchi H."/>
            <person name="Minakuchi Y."/>
            <person name="Suzuki M."/>
            <person name="Kawai-Toyooka H."/>
            <person name="Smith D.R."/>
            <person name="Sparks H."/>
            <person name="Anderson J."/>
            <person name="Bakaric R."/>
            <person name="Luria V."/>
            <person name="Karger A."/>
            <person name="Kirschner M.W."/>
            <person name="Durand P.M."/>
            <person name="Michod R.E."/>
            <person name="Nozaki H."/>
            <person name="Olson B.J."/>
        </authorList>
    </citation>
    <scope>NUCLEOTIDE SEQUENCE [LARGE SCALE GENOMIC DNA]</scope>
    <source>
        <strain evidence="4">NIES-2863</strain>
    </source>
</reference>
<dbReference type="Proteomes" id="UP000075714">
    <property type="component" value="Unassembled WGS sequence"/>
</dbReference>
<sequence length="818" mass="82950">MDADFGRLSVSVSRGGGLVEAMAQSSIPAAAASRPSLFSARAGVVSGGKAAGLAAGHPPPLHPLAERMLSWAEQAAANRSNLEAAGGGMAAGGRVMGGGGGLAGGLMERIQERLDKVSKALPGDWSMQLRQQVMRLVGGRRRSAGGAFGDGGNGDANGSLDGALGELLPLAVRRFLVCRTDLYLCYNLYFRVEPSANTDTSGINSAGGEGGDGGGGGGSGGGAMGQSAPSDDEVGGGRAGGGWLRGGGGGGSGPGFGNWPGGGLRGGRGDFRGWLASFEGAMRQAYAGRTQRAATRFAAMQSEVDAAVASLEARYPAMAAQAGLLRRALNARLYAAAYRSAALAYSSAYLDAVIGLALYGTNELAINPRYIITRLLLIVLDGAIATSLIGLTQATFTVTPNFVGGVIANPEGGNTTGVNTTLPGGGPLNGGDLLEGGGFSNAILDSIGVLQRRRRGNRLTPVTADDLPILSRLTRNTSQATETAGLRDGDGDSGGWGLAARLREEDGAGLGGGVSGMFRTAGGAAASNASWGPGWTPSGLQAPWLDVGEAVVAALRSELLRTTVGAAGDGDEGGDGGGALDPGARVRGAVQAYNGRLRELLSRVQSAVLAGLQVASVGPAVGAALSAQDRMSSALDAREAALRRAASALANRTGPGAVGSQVLAAMNATKVMAILDAKPPSELERWDMWTWDEYRVCRAASVQAGSDSSPGEDMLTTDRPCSWRLAYVCAEESAVLAAGFTSSTAWYRTHFLGSASGPEPSPYALGPGASGLTLVRSGLLLGDPNPPQDITIAFNDTEAFWQHGPVVSALYRFAGPES</sequence>
<organism evidence="3 4">
    <name type="scientific">Gonium pectorale</name>
    <name type="common">Green alga</name>
    <dbReference type="NCBI Taxonomy" id="33097"/>
    <lineage>
        <taxon>Eukaryota</taxon>
        <taxon>Viridiplantae</taxon>
        <taxon>Chlorophyta</taxon>
        <taxon>core chlorophytes</taxon>
        <taxon>Chlorophyceae</taxon>
        <taxon>CS clade</taxon>
        <taxon>Chlamydomonadales</taxon>
        <taxon>Volvocaceae</taxon>
        <taxon>Gonium</taxon>
    </lineage>
</organism>
<proteinExistence type="predicted"/>
<dbReference type="EMBL" id="LSYV01000053">
    <property type="protein sequence ID" value="KXZ45642.1"/>
    <property type="molecule type" value="Genomic_DNA"/>
</dbReference>
<accession>A0A150G716</accession>
<dbReference type="PANTHER" id="PTHR33589">
    <property type="entry name" value="OS11G0524900 PROTEIN"/>
    <property type="match status" value="1"/>
</dbReference>
<evidence type="ECO:0000256" key="2">
    <source>
        <dbReference type="SAM" id="MobiDB-lite"/>
    </source>
</evidence>
<feature type="compositionally biased region" description="Gly residues" evidence="2">
    <location>
        <begin position="205"/>
        <end position="224"/>
    </location>
</feature>
<evidence type="ECO:0000313" key="4">
    <source>
        <dbReference type="Proteomes" id="UP000075714"/>
    </source>
</evidence>
<name>A0A150G716_GONPE</name>
<keyword evidence="4" id="KW-1185">Reference proteome</keyword>
<feature type="region of interest" description="Disordered" evidence="2">
    <location>
        <begin position="199"/>
        <end position="244"/>
    </location>
</feature>
<dbReference type="InterPro" id="IPR052321">
    <property type="entry name" value="PolyBind_ProtTraffic"/>
</dbReference>
<dbReference type="GO" id="GO:0030246">
    <property type="term" value="F:carbohydrate binding"/>
    <property type="evidence" value="ECO:0007669"/>
    <property type="project" value="UniProtKB-KW"/>
</dbReference>
<comment type="caution">
    <text evidence="3">The sequence shown here is derived from an EMBL/GenBank/DDBJ whole genome shotgun (WGS) entry which is preliminary data.</text>
</comment>
<evidence type="ECO:0000313" key="3">
    <source>
        <dbReference type="EMBL" id="KXZ45642.1"/>
    </source>
</evidence>
<dbReference type="OrthoDB" id="540444at2759"/>
<gene>
    <name evidence="3" type="ORF">GPECTOR_52g42</name>
</gene>
<dbReference type="PANTHER" id="PTHR33589:SF3">
    <property type="entry name" value="ZYMOGEN GRANULE MEMBRANE PROTEIN 16-LIKE"/>
    <property type="match status" value="1"/>
</dbReference>
<keyword evidence="1" id="KW-0430">Lectin</keyword>
<evidence type="ECO:0000256" key="1">
    <source>
        <dbReference type="ARBA" id="ARBA00022734"/>
    </source>
</evidence>
<protein>
    <submittedName>
        <fullName evidence="3">Uncharacterized protein</fullName>
    </submittedName>
</protein>